<dbReference type="Proteomes" id="UP000053144">
    <property type="component" value="Chromosome 6"/>
</dbReference>
<keyword evidence="5" id="KW-0805">Transcription regulation</keyword>
<dbReference type="AlphaFoldDB" id="A0A0L9UR13"/>
<evidence type="ECO:0000256" key="3">
    <source>
        <dbReference type="ARBA" id="ARBA00022771"/>
    </source>
</evidence>
<dbReference type="GO" id="GO:0043565">
    <property type="term" value="F:sequence-specific DNA binding"/>
    <property type="evidence" value="ECO:0007669"/>
    <property type="project" value="InterPro"/>
</dbReference>
<dbReference type="CDD" id="cd00202">
    <property type="entry name" value="ZnF_GATA"/>
    <property type="match status" value="1"/>
</dbReference>
<evidence type="ECO:0000256" key="6">
    <source>
        <dbReference type="ARBA" id="ARBA00023125"/>
    </source>
</evidence>
<dbReference type="GO" id="GO:0008270">
    <property type="term" value="F:zinc ion binding"/>
    <property type="evidence" value="ECO:0007669"/>
    <property type="project" value="UniProtKB-KW"/>
</dbReference>
<dbReference type="GO" id="GO:0030154">
    <property type="term" value="P:cell differentiation"/>
    <property type="evidence" value="ECO:0007669"/>
    <property type="project" value="TreeGrafter"/>
</dbReference>
<evidence type="ECO:0000256" key="5">
    <source>
        <dbReference type="ARBA" id="ARBA00023015"/>
    </source>
</evidence>
<dbReference type="OMA" id="YKKSHSK"/>
<feature type="region of interest" description="Disordered" evidence="11">
    <location>
        <begin position="346"/>
        <end position="388"/>
    </location>
</feature>
<evidence type="ECO:0000256" key="1">
    <source>
        <dbReference type="ARBA" id="ARBA00005694"/>
    </source>
</evidence>
<dbReference type="EMBL" id="CM003376">
    <property type="protein sequence ID" value="KOM45203.1"/>
    <property type="molecule type" value="Genomic_DNA"/>
</dbReference>
<feature type="compositionally biased region" description="Basic and acidic residues" evidence="11">
    <location>
        <begin position="52"/>
        <end position="63"/>
    </location>
</feature>
<sequence length="438" mass="48464">MECMEAALKSNLRKEMMVQLSPETFMEEFSVQNGTTCDDFFVDDLLDFSHVDEEPEQQHKEQQDSVSLSLQKENPSQEPYAFKADYSSVPTTELSVLADDVADFEWLSHFVEDSFSEFSAVLPTVTEANPTGHAAKEPKPEPENPIFTFKTPVQTKARSKRSRNGVRVWPLGSPSFTESSSSSTTTTSSSSSSSPSSPLLIYTNFPRSLDHVSSEPKPNKPKKKHSSDSAGTLAPRRCSHCGVQKTPQWRTGPLGPKTLCNACGVRFKSGRLLPEYRPACSPTFSSELHSNHHRKVLEMRQKKEMMTEIENGFTPAPWRDDSLKVKFEERFKVEIEGGVGVKSIGGEEVDGGVEVDKDGGLEVETNGGEEVDGGVEVDRDGGLKGKPDVKPLAWKPNVIIGVVASFPRLVVGQEFHQCEEEDNDEVMIAETLGERQNF</sequence>
<gene>
    <name evidence="13" type="ORF">LR48_Vigan06g050900</name>
</gene>
<dbReference type="GO" id="GO:0005634">
    <property type="term" value="C:nucleus"/>
    <property type="evidence" value="ECO:0007669"/>
    <property type="project" value="TreeGrafter"/>
</dbReference>
<comment type="similarity">
    <text evidence="1">Belongs to the type IV zinc-finger family. Class A subfamily.</text>
</comment>
<dbReference type="PROSITE" id="PS50114">
    <property type="entry name" value="GATA_ZN_FINGER_2"/>
    <property type="match status" value="1"/>
</dbReference>
<evidence type="ECO:0000256" key="2">
    <source>
        <dbReference type="ARBA" id="ARBA00022723"/>
    </source>
</evidence>
<dbReference type="STRING" id="3914.A0A0L9UR13"/>
<keyword evidence="4" id="KW-0862">Zinc</keyword>
<name>A0A0L9UR13_PHAAN</name>
<evidence type="ECO:0000313" key="13">
    <source>
        <dbReference type="EMBL" id="KOM45203.1"/>
    </source>
</evidence>
<dbReference type="PANTHER" id="PTHR45658">
    <property type="entry name" value="GATA TRANSCRIPTION FACTOR"/>
    <property type="match status" value="1"/>
</dbReference>
<dbReference type="InterPro" id="IPR000679">
    <property type="entry name" value="Znf_GATA"/>
</dbReference>
<evidence type="ECO:0000256" key="10">
    <source>
        <dbReference type="PROSITE-ProRule" id="PRU00094"/>
    </source>
</evidence>
<dbReference type="PANTHER" id="PTHR45658:SF92">
    <property type="entry name" value="GATA TRANSCRIPTION FACTOR 5"/>
    <property type="match status" value="1"/>
</dbReference>
<feature type="domain" description="GATA-type" evidence="12">
    <location>
        <begin position="232"/>
        <end position="268"/>
    </location>
</feature>
<proteinExistence type="inferred from homology"/>
<dbReference type="SUPFAM" id="SSF57716">
    <property type="entry name" value="Glucocorticoid receptor-like (DNA-binding domain)"/>
    <property type="match status" value="1"/>
</dbReference>
<organism evidence="13 14">
    <name type="scientific">Phaseolus angularis</name>
    <name type="common">Azuki bean</name>
    <name type="synonym">Vigna angularis</name>
    <dbReference type="NCBI Taxonomy" id="3914"/>
    <lineage>
        <taxon>Eukaryota</taxon>
        <taxon>Viridiplantae</taxon>
        <taxon>Streptophyta</taxon>
        <taxon>Embryophyta</taxon>
        <taxon>Tracheophyta</taxon>
        <taxon>Spermatophyta</taxon>
        <taxon>Magnoliopsida</taxon>
        <taxon>eudicotyledons</taxon>
        <taxon>Gunneridae</taxon>
        <taxon>Pentapetalae</taxon>
        <taxon>rosids</taxon>
        <taxon>fabids</taxon>
        <taxon>Fabales</taxon>
        <taxon>Fabaceae</taxon>
        <taxon>Papilionoideae</taxon>
        <taxon>50 kb inversion clade</taxon>
        <taxon>NPAAA clade</taxon>
        <taxon>indigoferoid/millettioid clade</taxon>
        <taxon>Phaseoleae</taxon>
        <taxon>Vigna</taxon>
    </lineage>
</organism>
<dbReference type="FunFam" id="3.30.50.10:FF:000018">
    <property type="entry name" value="GATA transcription factor"/>
    <property type="match status" value="1"/>
</dbReference>
<keyword evidence="9" id="KW-0539">Nucleus</keyword>
<evidence type="ECO:0000313" key="14">
    <source>
        <dbReference type="Proteomes" id="UP000053144"/>
    </source>
</evidence>
<keyword evidence="2" id="KW-0479">Metal-binding</keyword>
<dbReference type="Gene3D" id="3.30.50.10">
    <property type="entry name" value="Erythroid Transcription Factor GATA-1, subunit A"/>
    <property type="match status" value="1"/>
</dbReference>
<keyword evidence="8" id="KW-0804">Transcription</keyword>
<feature type="region of interest" description="Disordered" evidence="11">
    <location>
        <begin position="52"/>
        <end position="74"/>
    </location>
</feature>
<feature type="compositionally biased region" description="Basic and acidic residues" evidence="11">
    <location>
        <begin position="376"/>
        <end position="388"/>
    </location>
</feature>
<evidence type="ECO:0000256" key="9">
    <source>
        <dbReference type="ARBA" id="ARBA00023242"/>
    </source>
</evidence>
<dbReference type="PROSITE" id="PS00344">
    <property type="entry name" value="GATA_ZN_FINGER_1"/>
    <property type="match status" value="1"/>
</dbReference>
<evidence type="ECO:0000256" key="11">
    <source>
        <dbReference type="SAM" id="MobiDB-lite"/>
    </source>
</evidence>
<reference evidence="14" key="1">
    <citation type="journal article" date="2015" name="Proc. Natl. Acad. Sci. U.S.A.">
        <title>Genome sequencing of adzuki bean (Vigna angularis) provides insight into high starch and low fat accumulation and domestication.</title>
        <authorList>
            <person name="Yang K."/>
            <person name="Tian Z."/>
            <person name="Chen C."/>
            <person name="Luo L."/>
            <person name="Zhao B."/>
            <person name="Wang Z."/>
            <person name="Yu L."/>
            <person name="Li Y."/>
            <person name="Sun Y."/>
            <person name="Li W."/>
            <person name="Chen Y."/>
            <person name="Li Y."/>
            <person name="Zhang Y."/>
            <person name="Ai D."/>
            <person name="Zhao J."/>
            <person name="Shang C."/>
            <person name="Ma Y."/>
            <person name="Wu B."/>
            <person name="Wang M."/>
            <person name="Gao L."/>
            <person name="Sun D."/>
            <person name="Zhang P."/>
            <person name="Guo F."/>
            <person name="Wang W."/>
            <person name="Li Y."/>
            <person name="Wang J."/>
            <person name="Varshney R.K."/>
            <person name="Wang J."/>
            <person name="Ling H.Q."/>
            <person name="Wan P."/>
        </authorList>
    </citation>
    <scope>NUCLEOTIDE SEQUENCE</scope>
    <source>
        <strain evidence="14">cv. Jingnong 6</strain>
    </source>
</reference>
<dbReference type="InterPro" id="IPR051140">
    <property type="entry name" value="GATA_TF"/>
</dbReference>
<keyword evidence="3 10" id="KW-0863">Zinc-finger</keyword>
<accession>A0A0L9UR13</accession>
<feature type="region of interest" description="Disordered" evidence="11">
    <location>
        <begin position="129"/>
        <end position="245"/>
    </location>
</feature>
<dbReference type="InterPro" id="IPR013088">
    <property type="entry name" value="Znf_NHR/GATA"/>
</dbReference>
<evidence type="ECO:0000259" key="12">
    <source>
        <dbReference type="PROSITE" id="PS50114"/>
    </source>
</evidence>
<feature type="compositionally biased region" description="Low complexity" evidence="11">
    <location>
        <begin position="173"/>
        <end position="198"/>
    </location>
</feature>
<feature type="compositionally biased region" description="Basic and acidic residues" evidence="11">
    <location>
        <begin position="208"/>
        <end position="218"/>
    </location>
</feature>
<evidence type="ECO:0000256" key="4">
    <source>
        <dbReference type="ARBA" id="ARBA00022833"/>
    </source>
</evidence>
<keyword evidence="7" id="KW-0010">Activator</keyword>
<evidence type="ECO:0000256" key="7">
    <source>
        <dbReference type="ARBA" id="ARBA00023159"/>
    </source>
</evidence>
<evidence type="ECO:0000256" key="8">
    <source>
        <dbReference type="ARBA" id="ARBA00023163"/>
    </source>
</evidence>
<dbReference type="Pfam" id="PF00320">
    <property type="entry name" value="GATA"/>
    <property type="match status" value="1"/>
</dbReference>
<keyword evidence="6" id="KW-0238">DNA-binding</keyword>
<dbReference type="SMART" id="SM00401">
    <property type="entry name" value="ZnF_GATA"/>
    <property type="match status" value="1"/>
</dbReference>
<protein>
    <recommendedName>
        <fullName evidence="12">GATA-type domain-containing protein</fullName>
    </recommendedName>
</protein>
<dbReference type="GO" id="GO:0006355">
    <property type="term" value="P:regulation of DNA-templated transcription"/>
    <property type="evidence" value="ECO:0007669"/>
    <property type="project" value="InterPro"/>
</dbReference>
<dbReference type="Gramene" id="KOM45203">
    <property type="protein sequence ID" value="KOM45203"/>
    <property type="gene ID" value="LR48_Vigan06g050900"/>
</dbReference>
<feature type="compositionally biased region" description="Polar residues" evidence="11">
    <location>
        <begin position="64"/>
        <end position="74"/>
    </location>
</feature>